<evidence type="ECO:0000313" key="1">
    <source>
        <dbReference type="EMBL" id="QBK85170.1"/>
    </source>
</evidence>
<sequence>MNISNNNEICCFYNKVIYKVEDDILEIRLNIVNDNEIYKNDENYTLYSLYKNNDKFRVYLLYKYINGRQLKLYHLEINTCEKYIIIKMDKSLRKKNIFELLKDL</sequence>
<protein>
    <submittedName>
        <fullName evidence="1">Uncharacterized protein</fullName>
    </submittedName>
</protein>
<proteinExistence type="predicted"/>
<dbReference type="EMBL" id="MK500305">
    <property type="protein sequence ID" value="QBK85170.1"/>
    <property type="molecule type" value="Genomic_DNA"/>
</dbReference>
<reference evidence="1" key="1">
    <citation type="journal article" date="2019" name="MBio">
        <title>Virus Genomes from Deep Sea Sediments Expand the Ocean Megavirome and Support Independent Origins of Viral Gigantism.</title>
        <authorList>
            <person name="Backstrom D."/>
            <person name="Yutin N."/>
            <person name="Jorgensen S.L."/>
            <person name="Dharamshi J."/>
            <person name="Homa F."/>
            <person name="Zaremba-Niedwiedzka K."/>
            <person name="Spang A."/>
            <person name="Wolf Y.I."/>
            <person name="Koonin E.V."/>
            <person name="Ettema T.J."/>
        </authorList>
    </citation>
    <scope>NUCLEOTIDE SEQUENCE</scope>
</reference>
<gene>
    <name evidence="1" type="ORF">LCDPAC02_03690</name>
</gene>
<name>A0A481YQC6_9VIRU</name>
<organism evidence="1">
    <name type="scientific">Pithovirus LCDPAC02</name>
    <dbReference type="NCBI Taxonomy" id="2506601"/>
    <lineage>
        <taxon>Viruses</taxon>
        <taxon>Pithoviruses</taxon>
    </lineage>
</organism>
<accession>A0A481YQC6</accession>